<dbReference type="CDD" id="cd00947">
    <property type="entry name" value="TBP_aldolase_IIB"/>
    <property type="match status" value="1"/>
</dbReference>
<protein>
    <submittedName>
        <fullName evidence="2">Ketose-bisphosphate aldolase</fullName>
    </submittedName>
</protein>
<dbReference type="RefSeq" id="WP_137636984.1">
    <property type="nucleotide sequence ID" value="NZ_BJDN01000004.1"/>
</dbReference>
<comment type="caution">
    <text evidence="2">The sequence shown here is derived from an EMBL/GenBank/DDBJ whole genome shotgun (WGS) entry which is preliminary data.</text>
</comment>
<dbReference type="PANTHER" id="PTHR30304:SF0">
    <property type="entry name" value="D-TAGATOSE-1,6-BISPHOSPHATE ALDOLASE SUBUNIT GATY-RELATED"/>
    <property type="match status" value="1"/>
</dbReference>
<dbReference type="InterPro" id="IPR000771">
    <property type="entry name" value="FBA_II"/>
</dbReference>
<dbReference type="Pfam" id="PF01116">
    <property type="entry name" value="F_bP_aldolase"/>
    <property type="match status" value="1"/>
</dbReference>
<evidence type="ECO:0000313" key="3">
    <source>
        <dbReference type="Proteomes" id="UP001597104"/>
    </source>
</evidence>
<dbReference type="NCBIfam" id="TIGR00167">
    <property type="entry name" value="cbbA"/>
    <property type="match status" value="1"/>
</dbReference>
<organism evidence="2 3">
    <name type="scientific">Loigolactobacillus binensis</name>
    <dbReference type="NCBI Taxonomy" id="2559922"/>
    <lineage>
        <taxon>Bacteria</taxon>
        <taxon>Bacillati</taxon>
        <taxon>Bacillota</taxon>
        <taxon>Bacilli</taxon>
        <taxon>Lactobacillales</taxon>
        <taxon>Lactobacillaceae</taxon>
        <taxon>Loigolactobacillus</taxon>
    </lineage>
</organism>
<evidence type="ECO:0000313" key="2">
    <source>
        <dbReference type="EMBL" id="MFD0896458.1"/>
    </source>
</evidence>
<keyword evidence="3" id="KW-1185">Reference proteome</keyword>
<dbReference type="Gene3D" id="3.20.20.70">
    <property type="entry name" value="Aldolase class I"/>
    <property type="match status" value="1"/>
</dbReference>
<dbReference type="PIRSF" id="PIRSF001359">
    <property type="entry name" value="F_bP_aldolase_II"/>
    <property type="match status" value="1"/>
</dbReference>
<accession>A0ABW3EBY8</accession>
<reference evidence="3" key="1">
    <citation type="journal article" date="2019" name="Int. J. Syst. Evol. Microbiol.">
        <title>The Global Catalogue of Microorganisms (GCM) 10K type strain sequencing project: providing services to taxonomists for standard genome sequencing and annotation.</title>
        <authorList>
            <consortium name="The Broad Institute Genomics Platform"/>
            <consortium name="The Broad Institute Genome Sequencing Center for Infectious Disease"/>
            <person name="Wu L."/>
            <person name="Ma J."/>
        </authorList>
    </citation>
    <scope>NUCLEOTIDE SEQUENCE [LARGE SCALE GENOMIC DNA]</scope>
    <source>
        <strain evidence="3">CCM 8925</strain>
    </source>
</reference>
<gene>
    <name evidence="2" type="ORF">ACFQZ7_01715</name>
</gene>
<dbReference type="PANTHER" id="PTHR30304">
    <property type="entry name" value="D-TAGATOSE-1,6-BISPHOSPHATE ALDOLASE"/>
    <property type="match status" value="1"/>
</dbReference>
<dbReference type="Proteomes" id="UP001597104">
    <property type="component" value="Unassembled WGS sequence"/>
</dbReference>
<comment type="cofactor">
    <cofactor evidence="1">
        <name>Zn(2+)</name>
        <dbReference type="ChEBI" id="CHEBI:29105"/>
    </cofactor>
</comment>
<dbReference type="InterPro" id="IPR050246">
    <property type="entry name" value="Class_II_FBP_aldolase"/>
</dbReference>
<dbReference type="InterPro" id="IPR013785">
    <property type="entry name" value="Aldolase_TIM"/>
</dbReference>
<dbReference type="EMBL" id="JBHTIO010000008">
    <property type="protein sequence ID" value="MFD0896458.1"/>
    <property type="molecule type" value="Genomic_DNA"/>
</dbReference>
<evidence type="ECO:0000256" key="1">
    <source>
        <dbReference type="ARBA" id="ARBA00001947"/>
    </source>
</evidence>
<sequence length="287" mass="30781">MTLVTTKELTQSAQRGQYAVGAFNVTNIAMARGVVAAAEANCSPVILQIGEKQLTNYVPLDLMGTVMLTLARQAKVPIAVHLDHGFSYEVIIQALKLGFSSVMIDASQTDFATNIAQTKAVVQVAHALGVSVEAELGPMNREGGGTTVDYRQLAQTYTDPQAAERFVAATGTDLLAIAYGTVHGIYSQTPHLSFDRLQQIAQLVSVPLVVHGGSGLADQDYRRSIANGICKINYYSNLAYTVANTVKQKLQQTTTQVFISDVDNWTQQLVQAEVSAKLQIFGSAGQA</sequence>
<proteinExistence type="predicted"/>
<name>A0ABW3EBY8_9LACO</name>
<dbReference type="SUPFAM" id="SSF51569">
    <property type="entry name" value="Aldolase"/>
    <property type="match status" value="1"/>
</dbReference>